<sequence length="236" mass="25938">MTWMDRLSLFTPLDFAALALILLAWQITGWRIEHPPASRPSVSLLMAEYRREWMRQMVTRSPRIFDAQTLSTLRQSTSFFASASLIALGGVLAAVANTEQLMGLANQITLESHPAIVWEIKLIASLVFLLNAFLKFVWSNRLFGYCAVLMGAVPNDPDDPNALPRAAKAAAINVAAARSFNRGLRSVYFALGSAAWLLGPEALILGTAVVCAVLLRREFYSQSRNALADATDRTPV</sequence>
<dbReference type="AlphaFoldDB" id="A0A917ADN8"/>
<evidence type="ECO:0000256" key="1">
    <source>
        <dbReference type="SAM" id="Phobius"/>
    </source>
</evidence>
<feature type="transmembrane region" description="Helical" evidence="1">
    <location>
        <begin position="116"/>
        <end position="134"/>
    </location>
</feature>
<comment type="caution">
    <text evidence="2">The sequence shown here is derived from an EMBL/GenBank/DDBJ whole genome shotgun (WGS) entry which is preliminary data.</text>
</comment>
<name>A0A917ADN8_9RHOB</name>
<organism evidence="2 3">
    <name type="scientific">Primorskyibacter flagellatus</name>
    <dbReference type="NCBI Taxonomy" id="1387277"/>
    <lineage>
        <taxon>Bacteria</taxon>
        <taxon>Pseudomonadati</taxon>
        <taxon>Pseudomonadota</taxon>
        <taxon>Alphaproteobacteria</taxon>
        <taxon>Rhodobacterales</taxon>
        <taxon>Roseobacteraceae</taxon>
        <taxon>Primorskyibacter</taxon>
    </lineage>
</organism>
<reference evidence="3" key="1">
    <citation type="journal article" date="2019" name="Int. J. Syst. Evol. Microbiol.">
        <title>The Global Catalogue of Microorganisms (GCM) 10K type strain sequencing project: providing services to taxonomists for standard genome sequencing and annotation.</title>
        <authorList>
            <consortium name="The Broad Institute Genomics Platform"/>
            <consortium name="The Broad Institute Genome Sequencing Center for Infectious Disease"/>
            <person name="Wu L."/>
            <person name="Ma J."/>
        </authorList>
    </citation>
    <scope>NUCLEOTIDE SEQUENCE [LARGE SCALE GENOMIC DNA]</scope>
    <source>
        <strain evidence="3">CGMCC 1.12664</strain>
    </source>
</reference>
<dbReference type="Proteomes" id="UP000612855">
    <property type="component" value="Unassembled WGS sequence"/>
</dbReference>
<protein>
    <submittedName>
        <fullName evidence="2">Membrane protein</fullName>
    </submittedName>
</protein>
<dbReference type="RefSeq" id="WP_188479248.1">
    <property type="nucleotide sequence ID" value="NZ_BMFJ01000002.1"/>
</dbReference>
<evidence type="ECO:0000313" key="3">
    <source>
        <dbReference type="Proteomes" id="UP000612855"/>
    </source>
</evidence>
<proteinExistence type="predicted"/>
<accession>A0A917ADN8</accession>
<dbReference type="PANTHER" id="PTHR31168">
    <property type="entry name" value="OS02G0292800 PROTEIN"/>
    <property type="match status" value="1"/>
</dbReference>
<keyword evidence="1" id="KW-0812">Transmembrane</keyword>
<keyword evidence="3" id="KW-1185">Reference proteome</keyword>
<feature type="transmembrane region" description="Helical" evidence="1">
    <location>
        <begin position="187"/>
        <end position="215"/>
    </location>
</feature>
<dbReference type="EMBL" id="BMFJ01000002">
    <property type="protein sequence ID" value="GGE45950.1"/>
    <property type="molecule type" value="Genomic_DNA"/>
</dbReference>
<keyword evidence="1" id="KW-0472">Membrane</keyword>
<dbReference type="Pfam" id="PF04654">
    <property type="entry name" value="DUF599"/>
    <property type="match status" value="1"/>
</dbReference>
<feature type="transmembrane region" description="Helical" evidence="1">
    <location>
        <begin position="79"/>
        <end position="96"/>
    </location>
</feature>
<dbReference type="InterPro" id="IPR006747">
    <property type="entry name" value="DUF599"/>
</dbReference>
<keyword evidence="1" id="KW-1133">Transmembrane helix</keyword>
<evidence type="ECO:0000313" key="2">
    <source>
        <dbReference type="EMBL" id="GGE45950.1"/>
    </source>
</evidence>
<gene>
    <name evidence="2" type="ORF">GCM10011360_36510</name>
</gene>
<feature type="transmembrane region" description="Helical" evidence="1">
    <location>
        <begin position="7"/>
        <end position="27"/>
    </location>
</feature>
<dbReference type="PANTHER" id="PTHR31168:SF1">
    <property type="entry name" value="DUF599 FAMILY PROTEIN"/>
    <property type="match status" value="1"/>
</dbReference>